<dbReference type="InterPro" id="IPR017853">
    <property type="entry name" value="GH"/>
</dbReference>
<evidence type="ECO:0000313" key="1">
    <source>
        <dbReference type="EMBL" id="SFL39819.1"/>
    </source>
</evidence>
<dbReference type="Proteomes" id="UP000199533">
    <property type="component" value="Unassembled WGS sequence"/>
</dbReference>
<dbReference type="SUPFAM" id="SSF51445">
    <property type="entry name" value="(Trans)glycosidases"/>
    <property type="match status" value="1"/>
</dbReference>
<sequence>MLLDSLRYWVNEMHVDGFRFDLASIFTRRSDGTINLEDVPIIAAIRSDPDLGHVRLIAETWDIASYQLGRNFPGISWLQWNGQFRDQIRSFVKSDPDAVNNLMRRLYGSDDLFPDTLVDAYHAFQSVNFVTAHDGFCLYDLVSYNHKHNEANGHNNADGTDHNFSWNCG</sequence>
<dbReference type="OrthoDB" id="3236218at2"/>
<dbReference type="EMBL" id="FOSP01000078">
    <property type="protein sequence ID" value="SFL39819.1"/>
    <property type="molecule type" value="Genomic_DNA"/>
</dbReference>
<gene>
    <name evidence="1" type="ORF">SAMN05216302_10787</name>
</gene>
<dbReference type="AlphaFoldDB" id="A0A1I4HC00"/>
<protein>
    <submittedName>
        <fullName evidence="1">Glycogen operon protein</fullName>
    </submittedName>
</protein>
<dbReference type="PANTHER" id="PTHR43002">
    <property type="entry name" value="GLYCOGEN DEBRANCHING ENZYME"/>
    <property type="match status" value="1"/>
</dbReference>
<dbReference type="STRING" id="52441.SAMN05216302_10787"/>
<dbReference type="Gene3D" id="3.20.20.80">
    <property type="entry name" value="Glycosidases"/>
    <property type="match status" value="1"/>
</dbReference>
<evidence type="ECO:0000313" key="2">
    <source>
        <dbReference type="Proteomes" id="UP000199533"/>
    </source>
</evidence>
<proteinExistence type="predicted"/>
<reference evidence="2" key="1">
    <citation type="submission" date="2016-10" db="EMBL/GenBank/DDBJ databases">
        <authorList>
            <person name="Varghese N."/>
            <person name="Submissions S."/>
        </authorList>
    </citation>
    <scope>NUCLEOTIDE SEQUENCE [LARGE SCALE GENOMIC DNA]</scope>
    <source>
        <strain evidence="2">Nm69</strain>
    </source>
</reference>
<keyword evidence="2" id="KW-1185">Reference proteome</keyword>
<accession>A0A1I4HC00</accession>
<organism evidence="1 2">
    <name type="scientific">Nitrosomonas aestuarii</name>
    <dbReference type="NCBI Taxonomy" id="52441"/>
    <lineage>
        <taxon>Bacteria</taxon>
        <taxon>Pseudomonadati</taxon>
        <taxon>Pseudomonadota</taxon>
        <taxon>Betaproteobacteria</taxon>
        <taxon>Nitrosomonadales</taxon>
        <taxon>Nitrosomonadaceae</taxon>
        <taxon>Nitrosomonas</taxon>
    </lineage>
</organism>
<name>A0A1I4HC00_9PROT</name>
<dbReference type="RefSeq" id="WP_090703758.1">
    <property type="nucleotide sequence ID" value="NZ_FOSP01000078.1"/>
</dbReference>